<dbReference type="Pfam" id="PF00702">
    <property type="entry name" value="Hydrolase"/>
    <property type="match status" value="1"/>
</dbReference>
<keyword evidence="3" id="KW-0460">Magnesium</keyword>
<accession>D8LK30</accession>
<evidence type="ECO:0000256" key="1">
    <source>
        <dbReference type="ARBA" id="ARBA00001946"/>
    </source>
</evidence>
<dbReference type="eggNOG" id="KOG2914">
    <property type="taxonomic scope" value="Eukaryota"/>
</dbReference>
<dbReference type="CDD" id="cd07505">
    <property type="entry name" value="HAD_BPGM-like"/>
    <property type="match status" value="1"/>
</dbReference>
<dbReference type="EMBL" id="FN649741">
    <property type="protein sequence ID" value="CBN74499.1"/>
    <property type="molecule type" value="Genomic_DNA"/>
</dbReference>
<dbReference type="STRING" id="2880.D8LK30"/>
<dbReference type="PANTHER" id="PTHR46193:SF18">
    <property type="entry name" value="HEXITOL PHOSPHATASE B"/>
    <property type="match status" value="1"/>
</dbReference>
<proteinExistence type="predicted"/>
<name>D8LK30_ECTSI</name>
<dbReference type="OrthoDB" id="40579at2759"/>
<dbReference type="SUPFAM" id="SSF56784">
    <property type="entry name" value="HAD-like"/>
    <property type="match status" value="1"/>
</dbReference>
<dbReference type="AlphaFoldDB" id="D8LK30"/>
<evidence type="ECO:0000313" key="6">
    <source>
        <dbReference type="Proteomes" id="UP000002630"/>
    </source>
</evidence>
<gene>
    <name evidence="5" type="ORF">Esi_0028_0111</name>
</gene>
<comment type="cofactor">
    <cofactor evidence="1">
        <name>Mg(2+)</name>
        <dbReference type="ChEBI" id="CHEBI:18420"/>
    </cofactor>
</comment>
<keyword evidence="4" id="KW-0119">Carbohydrate metabolism</keyword>
<dbReference type="InterPro" id="IPR051600">
    <property type="entry name" value="Beta-PGM-like"/>
</dbReference>
<keyword evidence="6" id="KW-1185">Reference proteome</keyword>
<dbReference type="NCBIfam" id="TIGR01509">
    <property type="entry name" value="HAD-SF-IA-v3"/>
    <property type="match status" value="1"/>
</dbReference>
<keyword evidence="2" id="KW-0479">Metal-binding</keyword>
<evidence type="ECO:0000256" key="4">
    <source>
        <dbReference type="ARBA" id="ARBA00023277"/>
    </source>
</evidence>
<evidence type="ECO:0000313" key="5">
    <source>
        <dbReference type="EMBL" id="CBN74499.1"/>
    </source>
</evidence>
<dbReference type="InterPro" id="IPR006439">
    <property type="entry name" value="HAD-SF_hydro_IA"/>
</dbReference>
<dbReference type="OMA" id="TDLCRWA"/>
<dbReference type="Gene3D" id="3.40.50.1000">
    <property type="entry name" value="HAD superfamily/HAD-like"/>
    <property type="match status" value="1"/>
</dbReference>
<evidence type="ECO:0000256" key="2">
    <source>
        <dbReference type="ARBA" id="ARBA00022723"/>
    </source>
</evidence>
<evidence type="ECO:0000256" key="3">
    <source>
        <dbReference type="ARBA" id="ARBA00022842"/>
    </source>
</evidence>
<dbReference type="GO" id="GO:0046872">
    <property type="term" value="F:metal ion binding"/>
    <property type="evidence" value="ECO:0007669"/>
    <property type="project" value="UniProtKB-KW"/>
</dbReference>
<dbReference type="InterPro" id="IPR036412">
    <property type="entry name" value="HAD-like_sf"/>
</dbReference>
<organism evidence="5 6">
    <name type="scientific">Ectocarpus siliculosus</name>
    <name type="common">Brown alga</name>
    <name type="synonym">Conferva siliculosa</name>
    <dbReference type="NCBI Taxonomy" id="2880"/>
    <lineage>
        <taxon>Eukaryota</taxon>
        <taxon>Sar</taxon>
        <taxon>Stramenopiles</taxon>
        <taxon>Ochrophyta</taxon>
        <taxon>PX clade</taxon>
        <taxon>Phaeophyceae</taxon>
        <taxon>Ectocarpales</taxon>
        <taxon>Ectocarpaceae</taxon>
        <taxon>Ectocarpus</taxon>
    </lineage>
</organism>
<dbReference type="InterPro" id="IPR023214">
    <property type="entry name" value="HAD_sf"/>
</dbReference>
<dbReference type="InterPro" id="IPR023198">
    <property type="entry name" value="PGP-like_dom2"/>
</dbReference>
<dbReference type="EMBL" id="FN648464">
    <property type="protein sequence ID" value="CBN74499.1"/>
    <property type="molecule type" value="Genomic_DNA"/>
</dbReference>
<dbReference type="Proteomes" id="UP000002630">
    <property type="component" value="Linkage Group LG16"/>
</dbReference>
<dbReference type="GO" id="GO:0016787">
    <property type="term" value="F:hydrolase activity"/>
    <property type="evidence" value="ECO:0007669"/>
    <property type="project" value="UniProtKB-KW"/>
</dbReference>
<protein>
    <submittedName>
        <fullName evidence="5">Haloacid dehalogenase-like hydrolase family protein</fullName>
    </submittedName>
</protein>
<dbReference type="InParanoid" id="D8LK30"/>
<dbReference type="PANTHER" id="PTHR46193">
    <property type="entry name" value="6-PHOSPHOGLUCONATE PHOSPHATASE"/>
    <property type="match status" value="1"/>
</dbReference>
<sequence>MDGTLTDSDTLHFEAYRETFLKLTPSFNGGERISREYYDDWMSGNSNPAIVEKLFPEMLAEDQTALWKAKEEVYRKISTTMTLLPGLLEFLDGCQSEGLAMILVTNAPRLDAVHTLNILGLSDRFEETMVIGYECPRAKPHPDPYLEGLSRLDLPADACVAFEDSVNGVSSAVSAGLYTFGVGEGSQERLKGVIGGGICVSDYLDSRLHAALGVAPRDTE</sequence>
<dbReference type="Gene3D" id="1.10.150.240">
    <property type="entry name" value="Putative phosphatase, domain 2"/>
    <property type="match status" value="1"/>
</dbReference>
<reference evidence="5 6" key="1">
    <citation type="journal article" date="2010" name="Nature">
        <title>The Ectocarpus genome and the independent evolution of multicellularity in brown algae.</title>
        <authorList>
            <person name="Cock J.M."/>
            <person name="Sterck L."/>
            <person name="Rouze P."/>
            <person name="Scornet D."/>
            <person name="Allen A.E."/>
            <person name="Amoutzias G."/>
            <person name="Anthouard V."/>
            <person name="Artiguenave F."/>
            <person name="Aury J.M."/>
            <person name="Badger J.H."/>
            <person name="Beszteri B."/>
            <person name="Billiau K."/>
            <person name="Bonnet E."/>
            <person name="Bothwell J.H."/>
            <person name="Bowler C."/>
            <person name="Boyen C."/>
            <person name="Brownlee C."/>
            <person name="Carrano C.J."/>
            <person name="Charrier B."/>
            <person name="Cho G.Y."/>
            <person name="Coelho S.M."/>
            <person name="Collen J."/>
            <person name="Corre E."/>
            <person name="Da Silva C."/>
            <person name="Delage L."/>
            <person name="Delaroque N."/>
            <person name="Dittami S.M."/>
            <person name="Doulbeau S."/>
            <person name="Elias M."/>
            <person name="Farnham G."/>
            <person name="Gachon C.M."/>
            <person name="Gschloessl B."/>
            <person name="Heesch S."/>
            <person name="Jabbari K."/>
            <person name="Jubin C."/>
            <person name="Kawai H."/>
            <person name="Kimura K."/>
            <person name="Kloareg B."/>
            <person name="Kupper F.C."/>
            <person name="Lang D."/>
            <person name="Le Bail A."/>
            <person name="Leblanc C."/>
            <person name="Lerouge P."/>
            <person name="Lohr M."/>
            <person name="Lopez P.J."/>
            <person name="Martens C."/>
            <person name="Maumus F."/>
            <person name="Michel G."/>
            <person name="Miranda-Saavedra D."/>
            <person name="Morales J."/>
            <person name="Moreau H."/>
            <person name="Motomura T."/>
            <person name="Nagasato C."/>
            <person name="Napoli C.A."/>
            <person name="Nelson D.R."/>
            <person name="Nyvall-Collen P."/>
            <person name="Peters A.F."/>
            <person name="Pommier C."/>
            <person name="Potin P."/>
            <person name="Poulain J."/>
            <person name="Quesneville H."/>
            <person name="Read B."/>
            <person name="Rensing S.A."/>
            <person name="Ritter A."/>
            <person name="Rousvoal S."/>
            <person name="Samanta M."/>
            <person name="Samson G."/>
            <person name="Schroeder D.C."/>
            <person name="Segurens B."/>
            <person name="Strittmatter M."/>
            <person name="Tonon T."/>
            <person name="Tregear J.W."/>
            <person name="Valentin K."/>
            <person name="von Dassow P."/>
            <person name="Yamagishi T."/>
            <person name="Van de Peer Y."/>
            <person name="Wincker P."/>
        </authorList>
    </citation>
    <scope>NUCLEOTIDE SEQUENCE [LARGE SCALE GENOMIC DNA]</scope>
    <source>
        <strain evidence="6">Ec32 / CCAP1310/4</strain>
    </source>
</reference>